<evidence type="ECO:0000256" key="1">
    <source>
        <dbReference type="SAM" id="MobiDB-lite"/>
    </source>
</evidence>
<comment type="caution">
    <text evidence="2">The sequence shown here is derived from an EMBL/GenBank/DDBJ whole genome shotgun (WGS) entry which is preliminary data.</text>
</comment>
<proteinExistence type="predicted"/>
<accession>A0ABT1ADX3</accession>
<dbReference type="EMBL" id="JAGSOV010000109">
    <property type="protein sequence ID" value="MCO1661130.1"/>
    <property type="molecule type" value="Genomic_DNA"/>
</dbReference>
<gene>
    <name evidence="2" type="ORF">KDL28_39400</name>
</gene>
<dbReference type="RefSeq" id="WP_252446641.1">
    <property type="nucleotide sequence ID" value="NZ_JAGSOV010000109.1"/>
</dbReference>
<protein>
    <submittedName>
        <fullName evidence="2">Uncharacterized protein</fullName>
    </submittedName>
</protein>
<evidence type="ECO:0000313" key="3">
    <source>
        <dbReference type="Proteomes" id="UP001165283"/>
    </source>
</evidence>
<organism evidence="2 3">
    <name type="scientific">Pseudonocardia humida</name>
    <dbReference type="NCBI Taxonomy" id="2800819"/>
    <lineage>
        <taxon>Bacteria</taxon>
        <taxon>Bacillati</taxon>
        <taxon>Actinomycetota</taxon>
        <taxon>Actinomycetes</taxon>
        <taxon>Pseudonocardiales</taxon>
        <taxon>Pseudonocardiaceae</taxon>
        <taxon>Pseudonocardia</taxon>
    </lineage>
</organism>
<dbReference type="Proteomes" id="UP001165283">
    <property type="component" value="Unassembled WGS sequence"/>
</dbReference>
<feature type="region of interest" description="Disordered" evidence="1">
    <location>
        <begin position="1"/>
        <end position="41"/>
    </location>
</feature>
<reference evidence="2" key="1">
    <citation type="submission" date="2021-04" db="EMBL/GenBank/DDBJ databases">
        <title>Pseudonocardia sp. nov., isolated from sandy soil of mangrove forest.</title>
        <authorList>
            <person name="Zan Z."/>
            <person name="Huang R."/>
            <person name="Liu W."/>
        </authorList>
    </citation>
    <scope>NUCLEOTIDE SEQUENCE</scope>
    <source>
        <strain evidence="2">S2-4</strain>
    </source>
</reference>
<feature type="compositionally biased region" description="Low complexity" evidence="1">
    <location>
        <begin position="11"/>
        <end position="22"/>
    </location>
</feature>
<sequence>MSDPTEGSRLPVVATPDPAADPHGAHDRPEPATPRPSADVAAQAAADVARLLAGAIGLRRAVELAEQSRRDLTSS</sequence>
<name>A0ABT1ADX3_9PSEU</name>
<keyword evidence="3" id="KW-1185">Reference proteome</keyword>
<evidence type="ECO:0000313" key="2">
    <source>
        <dbReference type="EMBL" id="MCO1661130.1"/>
    </source>
</evidence>